<comment type="catalytic activity">
    <reaction evidence="13 16">
        <text>[(1-&gt;4)-alpha-D-galacturonosyl methyl ester](n) + n H2O = [(1-&gt;4)-alpha-D-galacturonosyl](n) + n methanol + n H(+)</text>
        <dbReference type="Rhea" id="RHEA:22380"/>
        <dbReference type="Rhea" id="RHEA-COMP:14570"/>
        <dbReference type="Rhea" id="RHEA-COMP:14573"/>
        <dbReference type="ChEBI" id="CHEBI:15377"/>
        <dbReference type="ChEBI" id="CHEBI:15378"/>
        <dbReference type="ChEBI" id="CHEBI:17790"/>
        <dbReference type="ChEBI" id="CHEBI:140522"/>
        <dbReference type="ChEBI" id="CHEBI:140523"/>
        <dbReference type="EC" id="3.1.1.11"/>
    </reaction>
</comment>
<gene>
    <name evidence="19" type="ORF">M569_05439</name>
</gene>
<keyword evidence="11" id="KW-0325">Glycoprotein</keyword>
<dbReference type="NCBIfam" id="TIGR01614">
    <property type="entry name" value="PME_inhib"/>
    <property type="match status" value="1"/>
</dbReference>
<keyword evidence="9 16" id="KW-0063">Aspartyl esterase</keyword>
<comment type="similarity">
    <text evidence="3">In the N-terminal section; belongs to the PMEI family.</text>
</comment>
<dbReference type="PANTHER" id="PTHR31707">
    <property type="entry name" value="PECTINESTERASE"/>
    <property type="match status" value="1"/>
</dbReference>
<dbReference type="Pfam" id="PF01095">
    <property type="entry name" value="Pectinesterase"/>
    <property type="match status" value="1"/>
</dbReference>
<evidence type="ECO:0000256" key="4">
    <source>
        <dbReference type="ARBA" id="ARBA00007786"/>
    </source>
</evidence>
<comment type="pathway">
    <text evidence="2 16">Glycan metabolism; pectin degradation; 2-dehydro-3-deoxy-D-gluconate from pectin: step 1/5.</text>
</comment>
<dbReference type="InterPro" id="IPR011050">
    <property type="entry name" value="Pectin_lyase_fold/virulence"/>
</dbReference>
<evidence type="ECO:0000313" key="19">
    <source>
        <dbReference type="EMBL" id="EPS69324.1"/>
    </source>
</evidence>
<reference evidence="19 20" key="1">
    <citation type="journal article" date="2013" name="BMC Genomics">
        <title>The miniature genome of a carnivorous plant Genlisea aurea contains a low number of genes and short non-coding sequences.</title>
        <authorList>
            <person name="Leushkin E.V."/>
            <person name="Sutormin R.A."/>
            <person name="Nabieva E.R."/>
            <person name="Penin A.A."/>
            <person name="Kondrashov A.S."/>
            <person name="Logacheva M.D."/>
        </authorList>
    </citation>
    <scope>NUCLEOTIDE SEQUENCE [LARGE SCALE GENOMIC DNA]</scope>
</reference>
<keyword evidence="10" id="KW-1015">Disulfide bond</keyword>
<keyword evidence="12" id="KW-0961">Cell wall biogenesis/degradation</keyword>
<dbReference type="GO" id="GO:0042545">
    <property type="term" value="P:cell wall modification"/>
    <property type="evidence" value="ECO:0007669"/>
    <property type="project" value="UniProtKB-UniRule"/>
</dbReference>
<feature type="active site" evidence="15">
    <location>
        <position position="405"/>
    </location>
</feature>
<dbReference type="EMBL" id="AUSU01002174">
    <property type="protein sequence ID" value="EPS69324.1"/>
    <property type="molecule type" value="Genomic_DNA"/>
</dbReference>
<keyword evidence="17" id="KW-0472">Membrane</keyword>
<evidence type="ECO:0000256" key="6">
    <source>
        <dbReference type="ARBA" id="ARBA00022512"/>
    </source>
</evidence>
<organism evidence="19 20">
    <name type="scientific">Genlisea aurea</name>
    <dbReference type="NCBI Taxonomy" id="192259"/>
    <lineage>
        <taxon>Eukaryota</taxon>
        <taxon>Viridiplantae</taxon>
        <taxon>Streptophyta</taxon>
        <taxon>Embryophyta</taxon>
        <taxon>Tracheophyta</taxon>
        <taxon>Spermatophyta</taxon>
        <taxon>Magnoliopsida</taxon>
        <taxon>eudicotyledons</taxon>
        <taxon>Gunneridae</taxon>
        <taxon>Pentapetalae</taxon>
        <taxon>asterids</taxon>
        <taxon>lamiids</taxon>
        <taxon>Lamiales</taxon>
        <taxon>Lentibulariaceae</taxon>
        <taxon>Genlisea</taxon>
    </lineage>
</organism>
<evidence type="ECO:0000256" key="13">
    <source>
        <dbReference type="ARBA" id="ARBA00047928"/>
    </source>
</evidence>
<evidence type="ECO:0000256" key="11">
    <source>
        <dbReference type="ARBA" id="ARBA00023180"/>
    </source>
</evidence>
<evidence type="ECO:0000256" key="10">
    <source>
        <dbReference type="ARBA" id="ARBA00023157"/>
    </source>
</evidence>
<sequence length="569" mass="61210">MAGKPIIIGVSVVLVVGVVIGLIAGISHYKSGDDENKANKDALNSATKNVATICAATTFQKSCVDTLSPIGNNASATPKDFLAAAINAAVKELQAAMARPGEAAKGATHPIDKMAVEDCKDLFQSAVADLQASFSAVGDSQMHTVSDREAELMNWMSAVISYSQACADGFDSPTIRSAVSDGILNATQLTDNALAIVGAISELLKSFNIPLNTTAGAGAATSRRLLEGSADDDVYPLWMPAGDRKLLASGSHPQPNAVVAKDGSGKYSTISAALAAYPANLKGRYVIYVKAGVYHEYVKVDKKMVNVYIYGDGPRKTIVTGSKSYADGYSVMESPTFSVAGNGFIAKSMGFTNTAGPEGHQAVALLVQGDRSAFYNCRMDGYQDTLYTLAHHQFYRNCVISGTVDFIFGDASVLIQNCLIIVRKPMDGQFNAVTAQGKEFPHESTGIVIQNCRIVPEQKLEPLRFEIESYLGRPWKTYSTTIIMESTLGDFIRPEGWSPWSGSLHIDTLFYREYANRGPGANTSKRVHWKGYKVITNRNEALPWTANPFIQGSQWLKATGIPFFVGLKN</sequence>
<keyword evidence="17" id="KW-1133">Transmembrane helix</keyword>
<feature type="transmembrane region" description="Helical" evidence="17">
    <location>
        <begin position="6"/>
        <end position="27"/>
    </location>
</feature>
<evidence type="ECO:0000256" key="12">
    <source>
        <dbReference type="ARBA" id="ARBA00023316"/>
    </source>
</evidence>
<dbReference type="Gene3D" id="1.20.140.40">
    <property type="entry name" value="Invertase/pectin methylesterase inhibitor family protein"/>
    <property type="match status" value="1"/>
</dbReference>
<dbReference type="GO" id="GO:0004857">
    <property type="term" value="F:enzyme inhibitor activity"/>
    <property type="evidence" value="ECO:0007669"/>
    <property type="project" value="InterPro"/>
</dbReference>
<keyword evidence="8 16" id="KW-0378">Hydrolase</keyword>
<protein>
    <recommendedName>
        <fullName evidence="5 16">Pectinesterase</fullName>
        <ecNumber evidence="5 16">3.1.1.11</ecNumber>
    </recommendedName>
</protein>
<evidence type="ECO:0000256" key="15">
    <source>
        <dbReference type="PROSITE-ProRule" id="PRU10040"/>
    </source>
</evidence>
<evidence type="ECO:0000256" key="5">
    <source>
        <dbReference type="ARBA" id="ARBA00013229"/>
    </source>
</evidence>
<comment type="caution">
    <text evidence="19">The sequence shown here is derived from an EMBL/GenBank/DDBJ whole genome shotgun (WGS) entry which is preliminary data.</text>
</comment>
<evidence type="ECO:0000256" key="2">
    <source>
        <dbReference type="ARBA" id="ARBA00005184"/>
    </source>
</evidence>
<dbReference type="OrthoDB" id="2019149at2759"/>
<evidence type="ECO:0000256" key="9">
    <source>
        <dbReference type="ARBA" id="ARBA00023085"/>
    </source>
</evidence>
<dbReference type="Gene3D" id="2.160.20.10">
    <property type="entry name" value="Single-stranded right-handed beta-helix, Pectin lyase-like"/>
    <property type="match status" value="1"/>
</dbReference>
<dbReference type="CDD" id="cd15798">
    <property type="entry name" value="PMEI-like_3"/>
    <property type="match status" value="1"/>
</dbReference>
<keyword evidence="20" id="KW-1185">Reference proteome</keyword>
<dbReference type="PROSITE" id="PS00503">
    <property type="entry name" value="PECTINESTERASE_2"/>
    <property type="match status" value="1"/>
</dbReference>
<evidence type="ECO:0000256" key="3">
    <source>
        <dbReference type="ARBA" id="ARBA00006027"/>
    </source>
</evidence>
<dbReference type="SUPFAM" id="SSF51126">
    <property type="entry name" value="Pectin lyase-like"/>
    <property type="match status" value="1"/>
</dbReference>
<dbReference type="InterPro" id="IPR006501">
    <property type="entry name" value="Pectinesterase_inhib_dom"/>
</dbReference>
<dbReference type="AlphaFoldDB" id="S8CQ64"/>
<feature type="domain" description="Pectinesterase inhibitor" evidence="18">
    <location>
        <begin position="45"/>
        <end position="196"/>
    </location>
</feature>
<dbReference type="InterPro" id="IPR000070">
    <property type="entry name" value="Pectinesterase_cat"/>
</dbReference>
<dbReference type="SMART" id="SM00856">
    <property type="entry name" value="PMEI"/>
    <property type="match status" value="1"/>
</dbReference>
<dbReference type="GO" id="GO:0045490">
    <property type="term" value="P:pectin catabolic process"/>
    <property type="evidence" value="ECO:0007669"/>
    <property type="project" value="UniProtKB-UniRule"/>
</dbReference>
<dbReference type="FunFam" id="1.20.140.40:FF:000001">
    <property type="entry name" value="Pectinesterase"/>
    <property type="match status" value="1"/>
</dbReference>
<comment type="function">
    <text evidence="14">Acts in the modification of cell walls via demethylesterification of cell wall pectin.</text>
</comment>
<comment type="similarity">
    <text evidence="4">In the C-terminal section; belongs to the pectinesterase family.</text>
</comment>
<evidence type="ECO:0000256" key="17">
    <source>
        <dbReference type="SAM" id="Phobius"/>
    </source>
</evidence>
<proteinExistence type="inferred from homology"/>
<keyword evidence="7" id="KW-0964">Secreted</keyword>
<dbReference type="GO" id="GO:0030599">
    <property type="term" value="F:pectinesterase activity"/>
    <property type="evidence" value="ECO:0007669"/>
    <property type="project" value="UniProtKB-UniRule"/>
</dbReference>
<dbReference type="InterPro" id="IPR035513">
    <property type="entry name" value="Invertase/methylesterase_inhib"/>
</dbReference>
<evidence type="ECO:0000256" key="1">
    <source>
        <dbReference type="ARBA" id="ARBA00004191"/>
    </source>
</evidence>
<dbReference type="UniPathway" id="UPA00545">
    <property type="reaction ID" value="UER00823"/>
</dbReference>
<evidence type="ECO:0000259" key="18">
    <source>
        <dbReference type="SMART" id="SM00856"/>
    </source>
</evidence>
<dbReference type="FunFam" id="2.160.20.10:FF:000001">
    <property type="entry name" value="Pectinesterase"/>
    <property type="match status" value="1"/>
</dbReference>
<dbReference type="Proteomes" id="UP000015453">
    <property type="component" value="Unassembled WGS sequence"/>
</dbReference>
<dbReference type="SUPFAM" id="SSF101148">
    <property type="entry name" value="Plant invertase/pectin methylesterase inhibitor"/>
    <property type="match status" value="1"/>
</dbReference>
<evidence type="ECO:0000313" key="20">
    <source>
        <dbReference type="Proteomes" id="UP000015453"/>
    </source>
</evidence>
<name>S8CQ64_9LAMI</name>
<keyword evidence="17" id="KW-0812">Transmembrane</keyword>
<dbReference type="EC" id="3.1.1.11" evidence="5 16"/>
<dbReference type="InterPro" id="IPR033131">
    <property type="entry name" value="Pectinesterase_Asp_AS"/>
</dbReference>
<accession>S8CQ64</accession>
<dbReference type="InterPro" id="IPR012334">
    <property type="entry name" value="Pectin_lyas_fold"/>
</dbReference>
<keyword evidence="6" id="KW-0134">Cell wall</keyword>
<evidence type="ECO:0000256" key="14">
    <source>
        <dbReference type="ARBA" id="ARBA00057335"/>
    </source>
</evidence>
<dbReference type="Pfam" id="PF04043">
    <property type="entry name" value="PMEI"/>
    <property type="match status" value="1"/>
</dbReference>
<evidence type="ECO:0000256" key="8">
    <source>
        <dbReference type="ARBA" id="ARBA00022801"/>
    </source>
</evidence>
<evidence type="ECO:0000256" key="7">
    <source>
        <dbReference type="ARBA" id="ARBA00022525"/>
    </source>
</evidence>
<evidence type="ECO:0000256" key="16">
    <source>
        <dbReference type="RuleBase" id="RU000589"/>
    </source>
</evidence>
<comment type="subcellular location">
    <subcellularLocation>
        <location evidence="1">Secreted</location>
        <location evidence="1">Cell wall</location>
    </subcellularLocation>
</comment>